<protein>
    <submittedName>
        <fullName evidence="3">Monovalent cation/H(+) antiporter subunit G</fullName>
    </submittedName>
</protein>
<dbReference type="PANTHER" id="PTHR34703">
    <property type="entry name" value="ANTIPORTER SUBUNIT MNHG2-RELATED"/>
    <property type="match status" value="1"/>
</dbReference>
<keyword evidence="2" id="KW-0472">Membrane</keyword>
<evidence type="ECO:0000256" key="1">
    <source>
        <dbReference type="ARBA" id="ARBA00008404"/>
    </source>
</evidence>
<sequence length="122" mass="12689">MTASEVLDLAGAASLLLGALFSLVAAIGIVRLPDLLTRMHAATKPQVLGLLLVALGLTLVLRDWSAVAVLALVVFAQFTTAPVAAHMVGRASYRAGQVHTDLLDADELTDAVDPDTGYRPNG</sequence>
<reference evidence="4" key="1">
    <citation type="journal article" date="2019" name="Int. J. Syst. Evol. Microbiol.">
        <title>The Global Catalogue of Microorganisms (GCM) 10K type strain sequencing project: providing services to taxonomists for standard genome sequencing and annotation.</title>
        <authorList>
            <consortium name="The Broad Institute Genomics Platform"/>
            <consortium name="The Broad Institute Genome Sequencing Center for Infectious Disease"/>
            <person name="Wu L."/>
            <person name="Ma J."/>
        </authorList>
    </citation>
    <scope>NUCLEOTIDE SEQUENCE [LARGE SCALE GENOMIC DNA]</scope>
    <source>
        <strain evidence="4">JCM 18459</strain>
    </source>
</reference>
<comment type="caution">
    <text evidence="3">The sequence shown here is derived from an EMBL/GenBank/DDBJ whole genome shotgun (WGS) entry which is preliminary data.</text>
</comment>
<dbReference type="PANTHER" id="PTHR34703:SF1">
    <property type="entry name" value="ANTIPORTER SUBUNIT MNHG2-RELATED"/>
    <property type="match status" value="1"/>
</dbReference>
<dbReference type="RefSeq" id="WP_345462332.1">
    <property type="nucleotide sequence ID" value="NZ_BAABKG010000005.1"/>
</dbReference>
<dbReference type="NCBIfam" id="NF009314">
    <property type="entry name" value="PRK12674.1-2"/>
    <property type="match status" value="1"/>
</dbReference>
<keyword evidence="2" id="KW-1133">Transmembrane helix</keyword>
<evidence type="ECO:0000256" key="2">
    <source>
        <dbReference type="SAM" id="Phobius"/>
    </source>
</evidence>
<dbReference type="Proteomes" id="UP001500221">
    <property type="component" value="Unassembled WGS sequence"/>
</dbReference>
<dbReference type="Pfam" id="PF03334">
    <property type="entry name" value="PhaG_MnhG_YufB"/>
    <property type="match status" value="1"/>
</dbReference>
<keyword evidence="4" id="KW-1185">Reference proteome</keyword>
<keyword evidence="2" id="KW-0812">Transmembrane</keyword>
<proteinExistence type="inferred from homology"/>
<feature type="transmembrane region" description="Helical" evidence="2">
    <location>
        <begin position="12"/>
        <end position="30"/>
    </location>
</feature>
<dbReference type="InterPro" id="IPR005133">
    <property type="entry name" value="PhaG_MnhG_YufB"/>
</dbReference>
<dbReference type="NCBIfam" id="TIGR01300">
    <property type="entry name" value="CPA3_mnhG_phaG"/>
    <property type="match status" value="1"/>
</dbReference>
<feature type="transmembrane region" description="Helical" evidence="2">
    <location>
        <begin position="42"/>
        <end position="61"/>
    </location>
</feature>
<comment type="similarity">
    <text evidence="1">Belongs to the CPA3 antiporters (TC 2.A.63) subunit G family.</text>
</comment>
<evidence type="ECO:0000313" key="3">
    <source>
        <dbReference type="EMBL" id="GAA5154313.1"/>
    </source>
</evidence>
<feature type="transmembrane region" description="Helical" evidence="2">
    <location>
        <begin position="67"/>
        <end position="88"/>
    </location>
</feature>
<accession>A0ABP9Q1F7</accession>
<evidence type="ECO:0000313" key="4">
    <source>
        <dbReference type="Proteomes" id="UP001500221"/>
    </source>
</evidence>
<name>A0ABP9Q1F7_9ACTN</name>
<gene>
    <name evidence="3" type="primary">mnhG</name>
    <name evidence="3" type="ORF">GCM10023340_37670</name>
</gene>
<dbReference type="EMBL" id="BAABKG010000005">
    <property type="protein sequence ID" value="GAA5154313.1"/>
    <property type="molecule type" value="Genomic_DNA"/>
</dbReference>
<organism evidence="3 4">
    <name type="scientific">Nocardioides marinquilinus</name>
    <dbReference type="NCBI Taxonomy" id="1210400"/>
    <lineage>
        <taxon>Bacteria</taxon>
        <taxon>Bacillati</taxon>
        <taxon>Actinomycetota</taxon>
        <taxon>Actinomycetes</taxon>
        <taxon>Propionibacteriales</taxon>
        <taxon>Nocardioidaceae</taxon>
        <taxon>Nocardioides</taxon>
    </lineage>
</organism>